<dbReference type="GO" id="GO:0016746">
    <property type="term" value="F:acyltransferase activity"/>
    <property type="evidence" value="ECO:0007669"/>
    <property type="project" value="UniProtKB-KW"/>
</dbReference>
<dbReference type="CDD" id="cd03349">
    <property type="entry name" value="LbH_XAT"/>
    <property type="match status" value="1"/>
</dbReference>
<dbReference type="InterPro" id="IPR011004">
    <property type="entry name" value="Trimer_LpxA-like_sf"/>
</dbReference>
<accession>A0A3N7JRF0</accession>
<dbReference type="InterPro" id="IPR001451">
    <property type="entry name" value="Hexapep"/>
</dbReference>
<protein>
    <submittedName>
        <fullName evidence="5">Antibiotic acetyltransferase</fullName>
    </submittedName>
</protein>
<comment type="similarity">
    <text evidence="1">Belongs to the transferase hexapeptide repeat family.</text>
</comment>
<name>A0A3N7JRF0_9BURK</name>
<keyword evidence="6" id="KW-1185">Reference proteome</keyword>
<dbReference type="AlphaFoldDB" id="A0A3N7JRF0"/>
<gene>
    <name evidence="5" type="ORF">DZC73_27295</name>
</gene>
<reference evidence="5 6" key="1">
    <citation type="submission" date="2018-08" db="EMBL/GenBank/DDBJ databases">
        <authorList>
            <person name="Khan S.A."/>
            <person name="Jeon C.O."/>
            <person name="Chun B.H."/>
            <person name="Jeong S.E."/>
        </authorList>
    </citation>
    <scope>NUCLEOTIDE SEQUENCE [LARGE SCALE GENOMIC DNA]</scope>
    <source>
        <strain evidence="5 6">S-16</strain>
    </source>
</reference>
<dbReference type="Gene3D" id="2.160.10.10">
    <property type="entry name" value="Hexapeptide repeat proteins"/>
    <property type="match status" value="1"/>
</dbReference>
<dbReference type="RefSeq" id="WP_124543558.1">
    <property type="nucleotide sequence ID" value="NZ_QUSW01000010.1"/>
</dbReference>
<proteinExistence type="inferred from homology"/>
<evidence type="ECO:0000313" key="5">
    <source>
        <dbReference type="EMBL" id="RQP21615.1"/>
    </source>
</evidence>
<dbReference type="PANTHER" id="PTHR43300">
    <property type="entry name" value="ACETYLTRANSFERASE"/>
    <property type="match status" value="1"/>
</dbReference>
<evidence type="ECO:0000256" key="4">
    <source>
        <dbReference type="ARBA" id="ARBA00023315"/>
    </source>
</evidence>
<evidence type="ECO:0000256" key="2">
    <source>
        <dbReference type="ARBA" id="ARBA00022679"/>
    </source>
</evidence>
<keyword evidence="4" id="KW-0012">Acyltransferase</keyword>
<dbReference type="Pfam" id="PF00132">
    <property type="entry name" value="Hexapep"/>
    <property type="match status" value="1"/>
</dbReference>
<evidence type="ECO:0000256" key="1">
    <source>
        <dbReference type="ARBA" id="ARBA00007274"/>
    </source>
</evidence>
<dbReference type="OrthoDB" id="272049at2"/>
<dbReference type="InterPro" id="IPR018357">
    <property type="entry name" value="Hexapep_transf_CS"/>
</dbReference>
<dbReference type="PROSITE" id="PS00101">
    <property type="entry name" value="HEXAPEP_TRANSFERASES"/>
    <property type="match status" value="1"/>
</dbReference>
<organism evidence="5 6">
    <name type="scientific">Piscinibacter terrae</name>
    <dbReference type="NCBI Taxonomy" id="2496871"/>
    <lineage>
        <taxon>Bacteria</taxon>
        <taxon>Pseudomonadati</taxon>
        <taxon>Pseudomonadota</taxon>
        <taxon>Betaproteobacteria</taxon>
        <taxon>Burkholderiales</taxon>
        <taxon>Sphaerotilaceae</taxon>
        <taxon>Piscinibacter</taxon>
    </lineage>
</organism>
<dbReference type="Proteomes" id="UP000267464">
    <property type="component" value="Unassembled WGS sequence"/>
</dbReference>
<reference evidence="5 6" key="2">
    <citation type="submission" date="2018-12" db="EMBL/GenBank/DDBJ databases">
        <title>Rhizobacter gummiphilus sp. nov., a rubber-degrading bacterium isolated from the soil of a botanical garden in Japan.</title>
        <authorList>
            <person name="Shunsuke S.S."/>
        </authorList>
    </citation>
    <scope>NUCLEOTIDE SEQUENCE [LARGE SCALE GENOMIC DNA]</scope>
    <source>
        <strain evidence="5 6">S-16</strain>
    </source>
</reference>
<keyword evidence="3" id="KW-0677">Repeat</keyword>
<evidence type="ECO:0000313" key="6">
    <source>
        <dbReference type="Proteomes" id="UP000267464"/>
    </source>
</evidence>
<keyword evidence="2 5" id="KW-0808">Transferase</keyword>
<dbReference type="InterPro" id="IPR050179">
    <property type="entry name" value="Trans_hexapeptide_repeat"/>
</dbReference>
<comment type="caution">
    <text evidence="5">The sequence shown here is derived from an EMBL/GenBank/DDBJ whole genome shotgun (WGS) entry which is preliminary data.</text>
</comment>
<sequence>MIYLLAKLLKKARMSAVKGSRVHPTSKLESGTSFFQSTMDRHSFCGYDCEVSHANIGAFVSIANGVVIGGGRHPMEWVGMSPVFYEGRDSVKAKFSTHAREPSRPVTIGHDVWIGRSAIVLPGVEIGHGAVVGAGAVVTKSVPPYAIVAGNPARIIRFRFSESIIQRLLATQWWSMQDEALLKLGPHFNDVEKFLEVVERGD</sequence>
<dbReference type="PANTHER" id="PTHR43300:SF11">
    <property type="entry name" value="ACETYLTRANSFERASE RV3034C-RELATED"/>
    <property type="match status" value="1"/>
</dbReference>
<dbReference type="SUPFAM" id="SSF51161">
    <property type="entry name" value="Trimeric LpxA-like enzymes"/>
    <property type="match status" value="1"/>
</dbReference>
<dbReference type="EMBL" id="QUSW01000010">
    <property type="protein sequence ID" value="RQP21615.1"/>
    <property type="molecule type" value="Genomic_DNA"/>
</dbReference>
<evidence type="ECO:0000256" key="3">
    <source>
        <dbReference type="ARBA" id="ARBA00022737"/>
    </source>
</evidence>